<dbReference type="AlphaFoldDB" id="A0A8H4P792"/>
<evidence type="ECO:0000313" key="3">
    <source>
        <dbReference type="Proteomes" id="UP000605986"/>
    </source>
</evidence>
<name>A0A8H4P792_9HYPO</name>
<evidence type="ECO:0000313" key="2">
    <source>
        <dbReference type="EMBL" id="KAF4450632.1"/>
    </source>
</evidence>
<gene>
    <name evidence="2" type="ORF">F53441_6293</name>
</gene>
<evidence type="ECO:0000256" key="1">
    <source>
        <dbReference type="SAM" id="MobiDB-lite"/>
    </source>
</evidence>
<dbReference type="Proteomes" id="UP000605986">
    <property type="component" value="Unassembled WGS sequence"/>
</dbReference>
<organism evidence="2 3">
    <name type="scientific">Fusarium austroafricanum</name>
    <dbReference type="NCBI Taxonomy" id="2364996"/>
    <lineage>
        <taxon>Eukaryota</taxon>
        <taxon>Fungi</taxon>
        <taxon>Dikarya</taxon>
        <taxon>Ascomycota</taxon>
        <taxon>Pezizomycotina</taxon>
        <taxon>Sordariomycetes</taxon>
        <taxon>Hypocreomycetidae</taxon>
        <taxon>Hypocreales</taxon>
        <taxon>Nectriaceae</taxon>
        <taxon>Fusarium</taxon>
        <taxon>Fusarium concolor species complex</taxon>
    </lineage>
</organism>
<sequence>MSTEEIAAGPVLNFSDFSDVIEKSTEPERLEEIIANVIDCFNKSRTSMSPEAQEEAINYFRASGCIQPSVLGTRSEVLERATDVWKSKPSRIYGPDIILIHGVLKGYWEYQSDKKHPYDAMETKMFGERFFNTQPPEEDSITVARENVAEDFTNRDSIVPLRGSGSGLDLKDEGTTAEPPTLVMTKEVFKGDGARDYDLGDGGQLVSVSRMPEQKRLKQVLTDCTERVRTAEIQLHEAKANEKRAELMIWYEEEIRQHEREDENRSETIKKHTRKLEELVSDMDESNRRDKRRRA</sequence>
<feature type="compositionally biased region" description="Basic and acidic residues" evidence="1">
    <location>
        <begin position="257"/>
        <end position="278"/>
    </location>
</feature>
<reference evidence="2" key="1">
    <citation type="submission" date="2020-01" db="EMBL/GenBank/DDBJ databases">
        <title>Identification and distribution of gene clusters putatively required for synthesis of sphingolipid metabolism inhibitors in phylogenetically diverse species of the filamentous fungus Fusarium.</title>
        <authorList>
            <person name="Kim H.-S."/>
            <person name="Busman M."/>
            <person name="Brown D.W."/>
            <person name="Divon H."/>
            <person name="Uhlig S."/>
            <person name="Proctor R.H."/>
        </authorList>
    </citation>
    <scope>NUCLEOTIDE SEQUENCE</scope>
    <source>
        <strain evidence="2">NRRL 53441</strain>
    </source>
</reference>
<dbReference type="EMBL" id="JAADJG010000244">
    <property type="protein sequence ID" value="KAF4450632.1"/>
    <property type="molecule type" value="Genomic_DNA"/>
</dbReference>
<keyword evidence="3" id="KW-1185">Reference proteome</keyword>
<accession>A0A8H4P792</accession>
<feature type="region of interest" description="Disordered" evidence="1">
    <location>
        <begin position="257"/>
        <end position="295"/>
    </location>
</feature>
<comment type="caution">
    <text evidence="2">The sequence shown here is derived from an EMBL/GenBank/DDBJ whole genome shotgun (WGS) entry which is preliminary data.</text>
</comment>
<proteinExistence type="predicted"/>
<protein>
    <submittedName>
        <fullName evidence="2">Uncharacterized protein</fullName>
    </submittedName>
</protein>